<dbReference type="OrthoDB" id="6765838at2759"/>
<keyword evidence="2" id="KW-1185">Reference proteome</keyword>
<evidence type="ECO:0000313" key="1">
    <source>
        <dbReference type="EMBL" id="RZB77520.1"/>
    </source>
</evidence>
<dbReference type="Proteomes" id="UP000292052">
    <property type="component" value="Unassembled WGS sequence"/>
</dbReference>
<evidence type="ECO:0000313" key="2">
    <source>
        <dbReference type="Proteomes" id="UP000292052"/>
    </source>
</evidence>
<dbReference type="AlphaFoldDB" id="A0A482VFE7"/>
<reference evidence="1 2" key="1">
    <citation type="submission" date="2017-03" db="EMBL/GenBank/DDBJ databases">
        <title>Genome of the blue death feigning beetle - Asbolus verrucosus.</title>
        <authorList>
            <person name="Rider S.D."/>
        </authorList>
    </citation>
    <scope>NUCLEOTIDE SEQUENCE [LARGE SCALE GENOMIC DNA]</scope>
    <source>
        <strain evidence="1">Butters</strain>
        <tissue evidence="1">Head and leg muscle</tissue>
    </source>
</reference>
<organism evidence="1 2">
    <name type="scientific">Asbolus verrucosus</name>
    <name type="common">Desert ironclad beetle</name>
    <dbReference type="NCBI Taxonomy" id="1661398"/>
    <lineage>
        <taxon>Eukaryota</taxon>
        <taxon>Metazoa</taxon>
        <taxon>Ecdysozoa</taxon>
        <taxon>Arthropoda</taxon>
        <taxon>Hexapoda</taxon>
        <taxon>Insecta</taxon>
        <taxon>Pterygota</taxon>
        <taxon>Neoptera</taxon>
        <taxon>Endopterygota</taxon>
        <taxon>Coleoptera</taxon>
        <taxon>Polyphaga</taxon>
        <taxon>Cucujiformia</taxon>
        <taxon>Tenebrionidae</taxon>
        <taxon>Pimeliinae</taxon>
        <taxon>Asbolus</taxon>
    </lineage>
</organism>
<sequence>MWRHFETIAIDLFGPLPEDEQGYKWIFIREDIATPYELLVKSMKQNKLGRSIMPINVVVVIPTKYKWPPMSRATPITR</sequence>
<gene>
    <name evidence="1" type="ORF">BDFB_011427</name>
</gene>
<proteinExistence type="predicted"/>
<name>A0A482VFE7_ASBVE</name>
<protein>
    <submittedName>
        <fullName evidence="1">Uncharacterized protein</fullName>
    </submittedName>
</protein>
<accession>A0A482VFE7</accession>
<comment type="caution">
    <text evidence="1">The sequence shown here is derived from an EMBL/GenBank/DDBJ whole genome shotgun (WGS) entry which is preliminary data.</text>
</comment>
<dbReference type="EMBL" id="QDEB01107957">
    <property type="protein sequence ID" value="RZB77520.1"/>
    <property type="molecule type" value="Genomic_DNA"/>
</dbReference>